<dbReference type="PROSITE" id="PS50977">
    <property type="entry name" value="HTH_TETR_2"/>
    <property type="match status" value="1"/>
</dbReference>
<dbReference type="InterPro" id="IPR001647">
    <property type="entry name" value="HTH_TetR"/>
</dbReference>
<dbReference type="SUPFAM" id="SSF46689">
    <property type="entry name" value="Homeodomain-like"/>
    <property type="match status" value="1"/>
</dbReference>
<dbReference type="InterPro" id="IPR036271">
    <property type="entry name" value="Tet_transcr_reg_TetR-rel_C_sf"/>
</dbReference>
<keyword evidence="3" id="KW-0804">Transcription</keyword>
<dbReference type="SUPFAM" id="SSF48498">
    <property type="entry name" value="Tetracyclin repressor-like, C-terminal domain"/>
    <property type="match status" value="1"/>
</dbReference>
<feature type="DNA-binding region" description="H-T-H motif" evidence="4">
    <location>
        <begin position="71"/>
        <end position="90"/>
    </location>
</feature>
<geneLocation type="plasmid" evidence="6 7">
    <name>pAtK84c</name>
</geneLocation>
<feature type="domain" description="HTH tetR-type" evidence="5">
    <location>
        <begin position="48"/>
        <end position="108"/>
    </location>
</feature>
<evidence type="ECO:0000259" key="5">
    <source>
        <dbReference type="PROSITE" id="PS50977"/>
    </source>
</evidence>
<dbReference type="PANTHER" id="PTHR30055">
    <property type="entry name" value="HTH-TYPE TRANSCRIPTIONAL REGULATOR RUTR"/>
    <property type="match status" value="1"/>
</dbReference>
<organism evidence="6 7">
    <name type="scientific">Rhizobium rhizogenes (strain K84 / ATCC BAA-868)</name>
    <name type="common">Agrobacterium radiobacter</name>
    <dbReference type="NCBI Taxonomy" id="311403"/>
    <lineage>
        <taxon>Bacteria</taxon>
        <taxon>Pseudomonadati</taxon>
        <taxon>Pseudomonadota</taxon>
        <taxon>Alphaproteobacteria</taxon>
        <taxon>Hyphomicrobiales</taxon>
        <taxon>Rhizobiaceae</taxon>
        <taxon>Rhizobium/Agrobacterium group</taxon>
        <taxon>Rhizobium</taxon>
    </lineage>
</organism>
<dbReference type="GO" id="GO:0000976">
    <property type="term" value="F:transcription cis-regulatory region binding"/>
    <property type="evidence" value="ECO:0007669"/>
    <property type="project" value="TreeGrafter"/>
</dbReference>
<dbReference type="InterPro" id="IPR050109">
    <property type="entry name" value="HTH-type_TetR-like_transc_reg"/>
</dbReference>
<reference evidence="6 7" key="1">
    <citation type="journal article" date="2009" name="J. Bacteriol.">
        <title>Genome sequences of three Agrobacterium biovars help elucidate the evolution of multichromosome genomes in bacteria.</title>
        <authorList>
            <person name="Slater S.C."/>
            <person name="Goldman B.S."/>
            <person name="Goodner B."/>
            <person name="Setubal J.C."/>
            <person name="Farrand S.K."/>
            <person name="Nester E.W."/>
            <person name="Burr T.J."/>
            <person name="Banta L."/>
            <person name="Dickerman A.W."/>
            <person name="Paulsen I."/>
            <person name="Otten L."/>
            <person name="Suen G."/>
            <person name="Welch R."/>
            <person name="Almeida N.F."/>
            <person name="Arnold F."/>
            <person name="Burton O.T."/>
            <person name="Du Z."/>
            <person name="Ewing A."/>
            <person name="Godsy E."/>
            <person name="Heisel S."/>
            <person name="Houmiel K.L."/>
            <person name="Jhaveri J."/>
            <person name="Lu J."/>
            <person name="Miller N.M."/>
            <person name="Norton S."/>
            <person name="Chen Q."/>
            <person name="Phoolcharoen W."/>
            <person name="Ohlin V."/>
            <person name="Ondrusek D."/>
            <person name="Pride N."/>
            <person name="Stricklin S.L."/>
            <person name="Sun J."/>
            <person name="Wheeler C."/>
            <person name="Wilson L."/>
            <person name="Zhu H."/>
            <person name="Wood D.W."/>
        </authorList>
    </citation>
    <scope>NUCLEOTIDE SEQUENCE [LARGE SCALE GENOMIC DNA]</scope>
    <source>
        <strain evidence="7">K84 / ATCC BAA-868</strain>
        <plasmid evidence="6 7">pAtK84c</plasmid>
    </source>
</reference>
<dbReference type="EMBL" id="CP000631">
    <property type="protein sequence ID" value="ACM31269.1"/>
    <property type="molecule type" value="Genomic_DNA"/>
</dbReference>
<dbReference type="PRINTS" id="PR00455">
    <property type="entry name" value="HTHTETR"/>
</dbReference>
<dbReference type="HOGENOM" id="CLU_069356_44_1_5"/>
<dbReference type="KEGG" id="ara:Arad_12249"/>
<evidence type="ECO:0000256" key="1">
    <source>
        <dbReference type="ARBA" id="ARBA00023015"/>
    </source>
</evidence>
<proteinExistence type="predicted"/>
<dbReference type="InterPro" id="IPR009057">
    <property type="entry name" value="Homeodomain-like_sf"/>
</dbReference>
<sequence>MCLGERREVNNVAFRLRSLCLCLTRWPKVVVQGVKPMPRALKNAEQGERTRAAILASAIELFGEKGYRATSVSQIAKRAGVVQSALHHHFGAKEQLLDAALKLHYPSSVARPDMQAVATGRTEFVDEMMEAARRNISDRHLVRFFSVMTGESLTREHPAHQFFVNRYDIARDGFTDAIAQAKSITNDTGRAQVSLLVSILFATSDGLQMQWLRNPSIDFVAGLERVAKMVGEGIQALRQG</sequence>
<accession>B9JQ50</accession>
<evidence type="ECO:0000256" key="2">
    <source>
        <dbReference type="ARBA" id="ARBA00023125"/>
    </source>
</evidence>
<keyword evidence="2 4" id="KW-0238">DNA-binding</keyword>
<dbReference type="AlphaFoldDB" id="B9JQ50"/>
<evidence type="ECO:0000313" key="6">
    <source>
        <dbReference type="EMBL" id="ACM31269.1"/>
    </source>
</evidence>
<dbReference type="PANTHER" id="PTHR30055:SF234">
    <property type="entry name" value="HTH-TYPE TRANSCRIPTIONAL REGULATOR BETI"/>
    <property type="match status" value="1"/>
</dbReference>
<evidence type="ECO:0000256" key="4">
    <source>
        <dbReference type="PROSITE-ProRule" id="PRU00335"/>
    </source>
</evidence>
<evidence type="ECO:0000313" key="7">
    <source>
        <dbReference type="Proteomes" id="UP000001600"/>
    </source>
</evidence>
<name>B9JQ50_RHIR8</name>
<dbReference type="Proteomes" id="UP000001600">
    <property type="component" value="Plasmid pAtK84c"/>
</dbReference>
<gene>
    <name evidence="6" type="ordered locus">Arad_12249</name>
</gene>
<evidence type="ECO:0000256" key="3">
    <source>
        <dbReference type="ARBA" id="ARBA00023163"/>
    </source>
</evidence>
<dbReference type="Gene3D" id="1.10.357.10">
    <property type="entry name" value="Tetracycline Repressor, domain 2"/>
    <property type="match status" value="1"/>
</dbReference>
<keyword evidence="6" id="KW-0614">Plasmid</keyword>
<keyword evidence="1" id="KW-0805">Transcription regulation</keyword>
<dbReference type="Pfam" id="PF00440">
    <property type="entry name" value="TetR_N"/>
    <property type="match status" value="1"/>
</dbReference>
<dbReference type="GO" id="GO:0003700">
    <property type="term" value="F:DNA-binding transcription factor activity"/>
    <property type="evidence" value="ECO:0007669"/>
    <property type="project" value="TreeGrafter"/>
</dbReference>
<protein>
    <submittedName>
        <fullName evidence="6">TetR family transcriptional regulator</fullName>
    </submittedName>
</protein>